<sequence>MLLCLRKFCGLKEDAASDGCAAGCFSAKFGFFLPVRQSAFAHKLVSFCFDRATIFCKAAFIRSWHPRLVQIFLNLFSSSSESSVTRSSVLSPSGSPQSATYKPTLGPSYRASLPPKYRGFALSPRRTPLKHHRRKRNALPPASFAPSHDQGCEQITCSDPLTSTPIGSPCGCVYPMQVELDLGVAPFAVFPLVPELEIEIAAGTYLKQSQVRIMGATANSLDQGKTTVNIDLVPLGEKFDSTTARLTYERFWLKKVPINMTLFGDYSVVYVRYPGLPSSPPYVGSMGIGPSGGGGSVPGNHERPFMANVINKGQKMNARTVVLISFSSFVLFLMCVGVLCTLLKFKRLGRPASTVGPAVTSSITKRSGIKSILSSSVASSMPLSLTSTMATCILSVKTFTLAELGKATDKFSSDRILGEGGFGRVYHGIMEDGSEAAVKLLRRDDQSGDREFIVEVEMLSRLHHRNLVELVGICIEDHTRCLVYEVVRNGSVESHLHGSFLPIVTSFILDSWYVAPEYAMTGHLLVKSDVYSYGVVLLELLSGRKPVDMSQPQGQENLVTWARPLLTTREGLEQLVDPSLCGNYNFDNMAKVAAIALMCVHPEVTQRPFMGEVVQALKLVYNDMDETCGDSCSQKEESFDPDCGFGGTSAQTAVGGMGVPHV</sequence>
<dbReference type="GO" id="GO:0005524">
    <property type="term" value="F:ATP binding"/>
    <property type="evidence" value="ECO:0007669"/>
    <property type="project" value="UniProtKB-UniRule"/>
</dbReference>
<organism evidence="7 8">
    <name type="scientific">Cinnamomum micranthum f. kanehirae</name>
    <dbReference type="NCBI Taxonomy" id="337451"/>
    <lineage>
        <taxon>Eukaryota</taxon>
        <taxon>Viridiplantae</taxon>
        <taxon>Streptophyta</taxon>
        <taxon>Embryophyta</taxon>
        <taxon>Tracheophyta</taxon>
        <taxon>Spermatophyta</taxon>
        <taxon>Magnoliopsida</taxon>
        <taxon>Magnoliidae</taxon>
        <taxon>Laurales</taxon>
        <taxon>Lauraceae</taxon>
        <taxon>Cinnamomum</taxon>
    </lineage>
</organism>
<dbReference type="InterPro" id="IPR000719">
    <property type="entry name" value="Prot_kinase_dom"/>
</dbReference>
<accession>A0A3S4Q0U3</accession>
<evidence type="ECO:0000313" key="7">
    <source>
        <dbReference type="EMBL" id="RWR97280.1"/>
    </source>
</evidence>
<keyword evidence="5" id="KW-0472">Membrane</keyword>
<dbReference type="Gene3D" id="1.10.510.10">
    <property type="entry name" value="Transferase(Phosphotransferase) domain 1"/>
    <property type="match status" value="1"/>
</dbReference>
<dbReference type="PANTHER" id="PTHR47989:SF40">
    <property type="entry name" value="RECEPTOR-LIKE SERINE_THREONINE-PROTEIN KINASE ALE2"/>
    <property type="match status" value="1"/>
</dbReference>
<gene>
    <name evidence="7" type="ORF">CKAN_02670500</name>
</gene>
<dbReference type="SUPFAM" id="SSF56112">
    <property type="entry name" value="Protein kinase-like (PK-like)"/>
    <property type="match status" value="1"/>
</dbReference>
<feature type="domain" description="Protein kinase" evidence="6">
    <location>
        <begin position="411"/>
        <end position="662"/>
    </location>
</feature>
<dbReference type="Pfam" id="PF23180">
    <property type="entry name" value="ALE2_N"/>
    <property type="match status" value="1"/>
</dbReference>
<protein>
    <submittedName>
        <fullName evidence="7">Receptor-like serine/threonine-protein kinase ALE2 isoform X2</fullName>
    </submittedName>
</protein>
<dbReference type="FunFam" id="3.30.200.20:FF:000146">
    <property type="entry name" value="receptor-like serine/threonine-protein kinase ALE2"/>
    <property type="match status" value="1"/>
</dbReference>
<dbReference type="PROSITE" id="PS00107">
    <property type="entry name" value="PROTEIN_KINASE_ATP"/>
    <property type="match status" value="1"/>
</dbReference>
<name>A0A3S4Q0U3_9MAGN</name>
<dbReference type="OrthoDB" id="1901798at2759"/>
<keyword evidence="7" id="KW-0675">Receptor</keyword>
<feature type="region of interest" description="Disordered" evidence="4">
    <location>
        <begin position="87"/>
        <end position="107"/>
    </location>
</feature>
<comment type="caution">
    <text evidence="7">The sequence shown here is derived from an EMBL/GenBank/DDBJ whole genome shotgun (WGS) entry which is preliminary data.</text>
</comment>
<evidence type="ECO:0000259" key="6">
    <source>
        <dbReference type="PROSITE" id="PS50011"/>
    </source>
</evidence>
<dbReference type="PROSITE" id="PS50011">
    <property type="entry name" value="PROTEIN_KINASE_DOM"/>
    <property type="match status" value="1"/>
</dbReference>
<dbReference type="InterPro" id="IPR001245">
    <property type="entry name" value="Ser-Thr/Tyr_kinase_cat_dom"/>
</dbReference>
<dbReference type="InterPro" id="IPR011009">
    <property type="entry name" value="Kinase-like_dom_sf"/>
</dbReference>
<dbReference type="Proteomes" id="UP000283530">
    <property type="component" value="Unassembled WGS sequence"/>
</dbReference>
<evidence type="ECO:0000256" key="2">
    <source>
        <dbReference type="ARBA" id="ARBA00022840"/>
    </source>
</evidence>
<dbReference type="STRING" id="337451.A0A3S4Q0U3"/>
<keyword evidence="7" id="KW-0808">Transferase</keyword>
<feature type="compositionally biased region" description="Low complexity" evidence="4">
    <location>
        <begin position="87"/>
        <end position="98"/>
    </location>
</feature>
<proteinExistence type="predicted"/>
<feature type="binding site" evidence="3">
    <location>
        <position position="439"/>
    </location>
    <ligand>
        <name>ATP</name>
        <dbReference type="ChEBI" id="CHEBI:30616"/>
    </ligand>
</feature>
<dbReference type="InterPro" id="IPR057597">
    <property type="entry name" value="ALE2_N"/>
</dbReference>
<dbReference type="Gene3D" id="3.30.200.20">
    <property type="entry name" value="Phosphorylase Kinase, domain 1"/>
    <property type="match status" value="1"/>
</dbReference>
<evidence type="ECO:0000256" key="5">
    <source>
        <dbReference type="SAM" id="Phobius"/>
    </source>
</evidence>
<keyword evidence="5" id="KW-0812">Transmembrane</keyword>
<keyword evidence="8" id="KW-1185">Reference proteome</keyword>
<evidence type="ECO:0000256" key="3">
    <source>
        <dbReference type="PROSITE-ProRule" id="PRU10141"/>
    </source>
</evidence>
<evidence type="ECO:0000313" key="8">
    <source>
        <dbReference type="Proteomes" id="UP000283530"/>
    </source>
</evidence>
<keyword evidence="1 3" id="KW-0547">Nucleotide-binding</keyword>
<evidence type="ECO:0000256" key="1">
    <source>
        <dbReference type="ARBA" id="ARBA00022741"/>
    </source>
</evidence>
<dbReference type="AlphaFoldDB" id="A0A3S4Q0U3"/>
<keyword evidence="7" id="KW-0418">Kinase</keyword>
<keyword evidence="2 3" id="KW-0067">ATP-binding</keyword>
<dbReference type="Pfam" id="PF07714">
    <property type="entry name" value="PK_Tyr_Ser-Thr"/>
    <property type="match status" value="2"/>
</dbReference>
<reference evidence="7 8" key="1">
    <citation type="journal article" date="2019" name="Nat. Plants">
        <title>Stout camphor tree genome fills gaps in understanding of flowering plant genome evolution.</title>
        <authorList>
            <person name="Chaw S.M."/>
            <person name="Liu Y.C."/>
            <person name="Wu Y.W."/>
            <person name="Wang H.Y."/>
            <person name="Lin C.I."/>
            <person name="Wu C.S."/>
            <person name="Ke H.M."/>
            <person name="Chang L.Y."/>
            <person name="Hsu C.Y."/>
            <person name="Yang H.T."/>
            <person name="Sudianto E."/>
            <person name="Hsu M.H."/>
            <person name="Wu K.P."/>
            <person name="Wang L.N."/>
            <person name="Leebens-Mack J.H."/>
            <person name="Tsai I.J."/>
        </authorList>
    </citation>
    <scope>NUCLEOTIDE SEQUENCE [LARGE SCALE GENOMIC DNA]</scope>
    <source>
        <strain evidence="8">cv. Chaw 1501</strain>
        <tissue evidence="7">Young leaves</tissue>
    </source>
</reference>
<dbReference type="PANTHER" id="PTHR47989">
    <property type="entry name" value="OS01G0750732 PROTEIN"/>
    <property type="match status" value="1"/>
</dbReference>
<dbReference type="InterPro" id="IPR017441">
    <property type="entry name" value="Protein_kinase_ATP_BS"/>
</dbReference>
<dbReference type="GO" id="GO:0004672">
    <property type="term" value="F:protein kinase activity"/>
    <property type="evidence" value="ECO:0007669"/>
    <property type="project" value="InterPro"/>
</dbReference>
<feature type="transmembrane region" description="Helical" evidence="5">
    <location>
        <begin position="321"/>
        <end position="343"/>
    </location>
</feature>
<keyword evidence="5" id="KW-1133">Transmembrane helix</keyword>
<evidence type="ECO:0000256" key="4">
    <source>
        <dbReference type="SAM" id="MobiDB-lite"/>
    </source>
</evidence>
<dbReference type="EMBL" id="QPKB01000013">
    <property type="protein sequence ID" value="RWR97280.1"/>
    <property type="molecule type" value="Genomic_DNA"/>
</dbReference>